<evidence type="ECO:0000256" key="6">
    <source>
        <dbReference type="ARBA" id="ARBA00023163"/>
    </source>
</evidence>
<evidence type="ECO:0000256" key="4">
    <source>
        <dbReference type="ARBA" id="ARBA00023125"/>
    </source>
</evidence>
<name>A0A075TYQ5_9LACO</name>
<evidence type="ECO:0000256" key="5">
    <source>
        <dbReference type="ARBA" id="ARBA00023159"/>
    </source>
</evidence>
<dbReference type="SMART" id="SM00862">
    <property type="entry name" value="Trans_reg_C"/>
    <property type="match status" value="1"/>
</dbReference>
<dbReference type="GO" id="GO:0000976">
    <property type="term" value="F:transcription cis-regulatory region binding"/>
    <property type="evidence" value="ECO:0007669"/>
    <property type="project" value="TreeGrafter"/>
</dbReference>
<dbReference type="GO" id="GO:0005829">
    <property type="term" value="C:cytosol"/>
    <property type="evidence" value="ECO:0007669"/>
    <property type="project" value="TreeGrafter"/>
</dbReference>
<dbReference type="Gene3D" id="3.40.50.2300">
    <property type="match status" value="1"/>
</dbReference>
<dbReference type="InterPro" id="IPR016032">
    <property type="entry name" value="Sig_transdc_resp-reg_C-effctor"/>
</dbReference>
<feature type="domain" description="Response regulatory" evidence="10">
    <location>
        <begin position="3"/>
        <end position="117"/>
    </location>
</feature>
<dbReference type="GO" id="GO:0032993">
    <property type="term" value="C:protein-DNA complex"/>
    <property type="evidence" value="ECO:0007669"/>
    <property type="project" value="TreeGrafter"/>
</dbReference>
<dbReference type="PROSITE" id="PS50035">
    <property type="entry name" value="PLD"/>
    <property type="match status" value="1"/>
</dbReference>
<dbReference type="InterPro" id="IPR039420">
    <property type="entry name" value="WalR-like"/>
</dbReference>
<dbReference type="KEGG" id="wci:WS105_0490"/>
<dbReference type="RefSeq" id="WP_009765409.1">
    <property type="nucleotide sequence ID" value="NZ_CP009223.1"/>
</dbReference>
<dbReference type="Pfam" id="PF00072">
    <property type="entry name" value="Response_reg"/>
    <property type="match status" value="1"/>
</dbReference>
<keyword evidence="4 8" id="KW-0238">DNA-binding</keyword>
<dbReference type="SMART" id="SM00448">
    <property type="entry name" value="REC"/>
    <property type="match status" value="1"/>
</dbReference>
<dbReference type="PANTHER" id="PTHR48111">
    <property type="entry name" value="REGULATOR OF RPOS"/>
    <property type="match status" value="1"/>
</dbReference>
<dbReference type="Gene3D" id="6.10.250.690">
    <property type="match status" value="1"/>
</dbReference>
<evidence type="ECO:0000256" key="7">
    <source>
        <dbReference type="PROSITE-ProRule" id="PRU00169"/>
    </source>
</evidence>
<dbReference type="PROSITE" id="PS51755">
    <property type="entry name" value="OMPR_PHOB"/>
    <property type="match status" value="1"/>
</dbReference>
<feature type="domain" description="OmpR/PhoB-type" evidence="11">
    <location>
        <begin position="131"/>
        <end position="231"/>
    </location>
</feature>
<reference evidence="12 13" key="1">
    <citation type="journal article" date="2014" name="Genome Announc.">
        <title>Complete Genome Sequences of Fish Pathogenic Weissella ceti Strains WS74 and WS105.</title>
        <authorList>
            <person name="Figueiredo H.C."/>
            <person name="Leal C.A."/>
            <person name="Dorella F.A."/>
            <person name="Carvalho A.F."/>
            <person name="Soares S.C."/>
            <person name="Pereira F.L."/>
            <person name="Azevedo V.A."/>
        </authorList>
    </citation>
    <scope>NUCLEOTIDE SEQUENCE [LARGE SCALE GENOMIC DNA]</scope>
    <source>
        <strain evidence="12 13">WS74</strain>
    </source>
</reference>
<dbReference type="Pfam" id="PF00486">
    <property type="entry name" value="Trans_reg_C"/>
    <property type="match status" value="1"/>
</dbReference>
<keyword evidence="13" id="KW-1185">Reference proteome</keyword>
<dbReference type="InterPro" id="IPR001789">
    <property type="entry name" value="Sig_transdc_resp-reg_receiver"/>
</dbReference>
<dbReference type="FunFam" id="3.40.50.2300:FF:000001">
    <property type="entry name" value="DNA-binding response regulator PhoB"/>
    <property type="match status" value="1"/>
</dbReference>
<evidence type="ECO:0000256" key="8">
    <source>
        <dbReference type="PROSITE-ProRule" id="PRU01091"/>
    </source>
</evidence>
<dbReference type="GO" id="GO:0006793">
    <property type="term" value="P:phosphorus metabolic process"/>
    <property type="evidence" value="ECO:0007669"/>
    <property type="project" value="UniProtKB-ARBA"/>
</dbReference>
<feature type="DNA-binding region" description="OmpR/PhoB-type" evidence="8">
    <location>
        <begin position="131"/>
        <end position="231"/>
    </location>
</feature>
<gene>
    <name evidence="12" type="ORF">WS74_0493</name>
</gene>
<protein>
    <submittedName>
        <fullName evidence="12">Response regulator</fullName>
    </submittedName>
</protein>
<dbReference type="OrthoDB" id="9790442at2"/>
<dbReference type="InterPro" id="IPR036388">
    <property type="entry name" value="WH-like_DNA-bd_sf"/>
</dbReference>
<feature type="domain" description="PLD phosphodiesterase" evidence="9">
    <location>
        <begin position="1"/>
        <end position="25"/>
    </location>
</feature>
<keyword evidence="6" id="KW-0804">Transcription</keyword>
<dbReference type="Proteomes" id="UP000029079">
    <property type="component" value="Chromosome"/>
</dbReference>
<dbReference type="InterPro" id="IPR001867">
    <property type="entry name" value="OmpR/PhoB-type_DNA-bd"/>
</dbReference>
<evidence type="ECO:0000256" key="2">
    <source>
        <dbReference type="ARBA" id="ARBA00023012"/>
    </source>
</evidence>
<organism evidence="12 13">
    <name type="scientific">Weissella ceti</name>
    <dbReference type="NCBI Taxonomy" id="759620"/>
    <lineage>
        <taxon>Bacteria</taxon>
        <taxon>Bacillati</taxon>
        <taxon>Bacillota</taxon>
        <taxon>Bacilli</taxon>
        <taxon>Lactobacillales</taxon>
        <taxon>Lactobacillaceae</taxon>
        <taxon>Weissella</taxon>
    </lineage>
</organism>
<dbReference type="PATRIC" id="fig|759620.7.peg.479"/>
<dbReference type="InterPro" id="IPR011006">
    <property type="entry name" value="CheY-like_superfamily"/>
</dbReference>
<evidence type="ECO:0000259" key="11">
    <source>
        <dbReference type="PROSITE" id="PS51755"/>
    </source>
</evidence>
<dbReference type="PROSITE" id="PS50110">
    <property type="entry name" value="RESPONSE_REGULATORY"/>
    <property type="match status" value="1"/>
</dbReference>
<reference evidence="13" key="2">
    <citation type="submission" date="2014-08" db="EMBL/GenBank/DDBJ databases">
        <title>Complete genome of Weissella ceti strain WS74 isolated from diseased rainbow trout in Brazil.</title>
        <authorList>
            <person name="Figueiredo H.C.P."/>
            <person name="Leal C.A.G."/>
            <person name="Pereira F.L."/>
            <person name="Soares S.C."/>
            <person name="Dorella F.A."/>
            <person name="Carvalho A.F."/>
            <person name="Azevedo V.A.C."/>
        </authorList>
    </citation>
    <scope>NUCLEOTIDE SEQUENCE [LARGE SCALE GENOMIC DNA]</scope>
    <source>
        <strain evidence="13">WS74</strain>
    </source>
</reference>
<dbReference type="CDD" id="cd00383">
    <property type="entry name" value="trans_reg_C"/>
    <property type="match status" value="1"/>
</dbReference>
<dbReference type="AlphaFoldDB" id="A0A075TYQ5"/>
<evidence type="ECO:0000259" key="10">
    <source>
        <dbReference type="PROSITE" id="PS50110"/>
    </source>
</evidence>
<dbReference type="EMBL" id="CP009223">
    <property type="protein sequence ID" value="AIM62745.1"/>
    <property type="molecule type" value="Genomic_DNA"/>
</dbReference>
<dbReference type="KEGG" id="wce:WS08_0492"/>
<proteinExistence type="predicted"/>
<dbReference type="InterPro" id="IPR001736">
    <property type="entry name" value="PLipase_D/transphosphatidylase"/>
</dbReference>
<keyword evidence="2" id="KW-0902">Two-component regulatory system</keyword>
<evidence type="ECO:0000256" key="3">
    <source>
        <dbReference type="ARBA" id="ARBA00023015"/>
    </source>
</evidence>
<dbReference type="FunFam" id="1.10.10.10:FF:000018">
    <property type="entry name" value="DNA-binding response regulator ResD"/>
    <property type="match status" value="1"/>
</dbReference>
<dbReference type="GO" id="GO:0000156">
    <property type="term" value="F:phosphorelay response regulator activity"/>
    <property type="evidence" value="ECO:0007669"/>
    <property type="project" value="TreeGrafter"/>
</dbReference>
<dbReference type="SUPFAM" id="SSF52172">
    <property type="entry name" value="CheY-like"/>
    <property type="match status" value="1"/>
</dbReference>
<dbReference type="SUPFAM" id="SSF46894">
    <property type="entry name" value="C-terminal effector domain of the bipartite response regulators"/>
    <property type="match status" value="1"/>
</dbReference>
<dbReference type="GO" id="GO:0003824">
    <property type="term" value="F:catalytic activity"/>
    <property type="evidence" value="ECO:0007669"/>
    <property type="project" value="InterPro"/>
</dbReference>
<keyword evidence="1 7" id="KW-0597">Phosphoprotein</keyword>
<keyword evidence="3" id="KW-0805">Transcription regulation</keyword>
<evidence type="ECO:0000313" key="12">
    <source>
        <dbReference type="EMBL" id="AIM62745.1"/>
    </source>
</evidence>
<evidence type="ECO:0000313" key="13">
    <source>
        <dbReference type="Proteomes" id="UP000029079"/>
    </source>
</evidence>
<keyword evidence="5" id="KW-0010">Activator</keyword>
<accession>A0A075TYQ5</accession>
<evidence type="ECO:0000259" key="9">
    <source>
        <dbReference type="PROSITE" id="PS50035"/>
    </source>
</evidence>
<sequence>MTKVLVVDDEPALVTLATYNLEQAGYTVITANDGRNLVETIKTEQIDLVLLDVMLPYKSGIELLREIRAEKLTLPVILITALDAEVDKIVGLEMGADDYVTKPFSPRELLARIKAVMRRFDVSQEQQGTTDNTQAFGSLAINYDHRSATKHGEHVKLTPKEYELLVYLTANVGRVLERETILHGVWGYDAAGSDTRMVDMHMSHLRDKIEDNPKQPEYLRTVRGMGYRFDLPHVTK</sequence>
<feature type="modified residue" description="4-aspartylphosphate" evidence="7">
    <location>
        <position position="52"/>
    </location>
</feature>
<dbReference type="PANTHER" id="PTHR48111:SF73">
    <property type="entry name" value="ALKALINE PHOSPHATASE SYNTHESIS TRANSCRIPTIONAL REGULATORY PROTEIN PHOP"/>
    <property type="match status" value="1"/>
</dbReference>
<evidence type="ECO:0000256" key="1">
    <source>
        <dbReference type="ARBA" id="ARBA00022553"/>
    </source>
</evidence>
<dbReference type="Gene3D" id="1.10.10.10">
    <property type="entry name" value="Winged helix-like DNA-binding domain superfamily/Winged helix DNA-binding domain"/>
    <property type="match status" value="1"/>
</dbReference>
<dbReference type="STRING" id="759620.WS105_0490"/>
<dbReference type="GO" id="GO:0006355">
    <property type="term" value="P:regulation of DNA-templated transcription"/>
    <property type="evidence" value="ECO:0007669"/>
    <property type="project" value="InterPro"/>
</dbReference>
<dbReference type="KEGG" id="wct:WS74_0493"/>